<proteinExistence type="predicted"/>
<dbReference type="Pfam" id="PF24110">
    <property type="entry name" value="DUF7385"/>
    <property type="match status" value="1"/>
</dbReference>
<keyword evidence="1" id="KW-0966">Cell projection</keyword>
<keyword evidence="1" id="KW-0969">Cilium</keyword>
<evidence type="ECO:0000313" key="1">
    <source>
        <dbReference type="EMBL" id="MFC6905486.1"/>
    </source>
</evidence>
<organism evidence="1 2">
    <name type="scientific">Halalkalicoccus tibetensis</name>
    <dbReference type="NCBI Taxonomy" id="175632"/>
    <lineage>
        <taxon>Archaea</taxon>
        <taxon>Methanobacteriati</taxon>
        <taxon>Methanobacteriota</taxon>
        <taxon>Stenosarchaea group</taxon>
        <taxon>Halobacteria</taxon>
        <taxon>Halobacteriales</taxon>
        <taxon>Halococcaceae</taxon>
        <taxon>Halalkalicoccus</taxon>
    </lineage>
</organism>
<evidence type="ECO:0000313" key="2">
    <source>
        <dbReference type="Proteomes" id="UP001596312"/>
    </source>
</evidence>
<reference evidence="1 2" key="1">
    <citation type="journal article" date="2019" name="Int. J. Syst. Evol. Microbiol.">
        <title>The Global Catalogue of Microorganisms (GCM) 10K type strain sequencing project: providing services to taxonomists for standard genome sequencing and annotation.</title>
        <authorList>
            <consortium name="The Broad Institute Genomics Platform"/>
            <consortium name="The Broad Institute Genome Sequencing Center for Infectious Disease"/>
            <person name="Wu L."/>
            <person name="Ma J."/>
        </authorList>
    </citation>
    <scope>NUCLEOTIDE SEQUENCE [LARGE SCALE GENOMIC DNA]</scope>
    <source>
        <strain evidence="1 2">CGMCC 1.3240</strain>
    </source>
</reference>
<dbReference type="Proteomes" id="UP001596312">
    <property type="component" value="Unassembled WGS sequence"/>
</dbReference>
<name>A0ABD5V3T2_9EURY</name>
<protein>
    <submittedName>
        <fullName evidence="1">Flagella cluster protein</fullName>
    </submittedName>
</protein>
<dbReference type="EMBL" id="JBHSXQ010000003">
    <property type="protein sequence ID" value="MFC6905486.1"/>
    <property type="molecule type" value="Genomic_DNA"/>
</dbReference>
<sequence>MDENDVHAVRHRLKLLRKTAGEERYENRDGVACPACSEPFDELLATDDAERRFDPPDGVGICSVAGDGRLFAFSHRS</sequence>
<accession>A0ABD5V3T2</accession>
<comment type="caution">
    <text evidence="1">The sequence shown here is derived from an EMBL/GenBank/DDBJ whole genome shotgun (WGS) entry which is preliminary data.</text>
</comment>
<dbReference type="AlphaFoldDB" id="A0ABD5V3T2"/>
<keyword evidence="1" id="KW-0282">Flagellum</keyword>
<keyword evidence="2" id="KW-1185">Reference proteome</keyword>
<dbReference type="InterPro" id="IPR055809">
    <property type="entry name" value="DUF7385"/>
</dbReference>
<gene>
    <name evidence="1" type="ORF">ACFQGH_09795</name>
</gene>
<dbReference type="RefSeq" id="WP_340604009.1">
    <property type="nucleotide sequence ID" value="NZ_JBBMXV010000003.1"/>
</dbReference>